<dbReference type="GO" id="GO:0017178">
    <property type="term" value="F:diphthine-ammonia ligase activity"/>
    <property type="evidence" value="ECO:0007669"/>
    <property type="project" value="TreeGrafter"/>
</dbReference>
<dbReference type="InterPro" id="IPR035959">
    <property type="entry name" value="RutC-like_sf"/>
</dbReference>
<dbReference type="InterPro" id="IPR030662">
    <property type="entry name" value="DPH6/MJ0570"/>
</dbReference>
<accession>A0AAV6XEJ5</accession>
<proteinExistence type="predicted"/>
<organism evidence="1 2">
    <name type="scientific">Buddleja alternifolia</name>
    <dbReference type="NCBI Taxonomy" id="168488"/>
    <lineage>
        <taxon>Eukaryota</taxon>
        <taxon>Viridiplantae</taxon>
        <taxon>Streptophyta</taxon>
        <taxon>Embryophyta</taxon>
        <taxon>Tracheophyta</taxon>
        <taxon>Spermatophyta</taxon>
        <taxon>Magnoliopsida</taxon>
        <taxon>eudicotyledons</taxon>
        <taxon>Gunneridae</taxon>
        <taxon>Pentapetalae</taxon>
        <taxon>asterids</taxon>
        <taxon>lamiids</taxon>
        <taxon>Lamiales</taxon>
        <taxon>Scrophulariaceae</taxon>
        <taxon>Buddlejeae</taxon>
        <taxon>Buddleja</taxon>
    </lineage>
</organism>
<reference evidence="1" key="1">
    <citation type="submission" date="2019-10" db="EMBL/GenBank/DDBJ databases">
        <authorList>
            <person name="Zhang R."/>
            <person name="Pan Y."/>
            <person name="Wang J."/>
            <person name="Ma R."/>
            <person name="Yu S."/>
        </authorList>
    </citation>
    <scope>NUCLEOTIDE SEQUENCE</scope>
    <source>
        <strain evidence="1">LA-IB0</strain>
        <tissue evidence="1">Leaf</tissue>
    </source>
</reference>
<dbReference type="GO" id="GO:0017183">
    <property type="term" value="P:protein histidyl modification to diphthamide"/>
    <property type="evidence" value="ECO:0007669"/>
    <property type="project" value="TreeGrafter"/>
</dbReference>
<dbReference type="PANTHER" id="PTHR12196:SF2">
    <property type="entry name" value="DIPHTHINE--AMMONIA LIGASE"/>
    <property type="match status" value="1"/>
</dbReference>
<evidence type="ECO:0000313" key="2">
    <source>
        <dbReference type="Proteomes" id="UP000826271"/>
    </source>
</evidence>
<evidence type="ECO:0000313" key="1">
    <source>
        <dbReference type="EMBL" id="KAG8377575.1"/>
    </source>
</evidence>
<dbReference type="EMBL" id="WHWC01000008">
    <property type="protein sequence ID" value="KAG8377575.1"/>
    <property type="molecule type" value="Genomic_DNA"/>
</dbReference>
<name>A0AAV6XEJ5_9LAMI</name>
<dbReference type="SUPFAM" id="SSF55298">
    <property type="entry name" value="YjgF-like"/>
    <property type="match status" value="1"/>
</dbReference>
<gene>
    <name evidence="1" type="ORF">BUALT_Bualt08G0047400</name>
</gene>
<dbReference type="Proteomes" id="UP000826271">
    <property type="component" value="Unassembled WGS sequence"/>
</dbReference>
<dbReference type="PANTHER" id="PTHR12196">
    <property type="entry name" value="DOMAIN OF UNKNOWN FUNCTION 71 DUF71 -CONTAINING PROTEIN"/>
    <property type="match status" value="1"/>
</dbReference>
<keyword evidence="2" id="KW-1185">Reference proteome</keyword>
<dbReference type="Gene3D" id="3.30.1330.40">
    <property type="entry name" value="RutC-like"/>
    <property type="match status" value="1"/>
</dbReference>
<dbReference type="AlphaFoldDB" id="A0AAV6XEJ5"/>
<comment type="caution">
    <text evidence="1">The sequence shown here is derived from an EMBL/GenBank/DDBJ whole genome shotgun (WGS) entry which is preliminary data.</text>
</comment>
<sequence>MAGQLGLDPPTMLLCDEGPALELQQALENSEAIAKCFNCSISTSAVAMTIYCSMSLSSSDRLAIENHKDVCLADLKLQLNSGSRSNVPVLNAPVISYILVPDLPKRALVEVKPLLYTGENIELPTGVTKQDLCTRQAYWEFQHEGWHNNCIQKCIISGRLCSAIVSVTLETAAKICSVTTDESQCEANTEKQFARITKFCIYLLDKVLLENDFSWDDVMNLRIYYPTSGGISHGTLSTIFSHVFNDFGDKGVPFNIVPVLGAGSSATSMDDILTCDLFATKF</sequence>
<protein>
    <submittedName>
        <fullName evidence="1">Uncharacterized protein</fullName>
    </submittedName>
</protein>